<proteinExistence type="predicted"/>
<dbReference type="InterPro" id="IPR014917">
    <property type="entry name" value="DUF1800"/>
</dbReference>
<dbReference type="PANTHER" id="PTHR43737">
    <property type="entry name" value="BLL7424 PROTEIN"/>
    <property type="match status" value="1"/>
</dbReference>
<dbReference type="Pfam" id="PF08811">
    <property type="entry name" value="DUF1800"/>
    <property type="match status" value="1"/>
</dbReference>
<organism evidence="2 3">
    <name type="scientific">Inhella inkyongensis</name>
    <dbReference type="NCBI Taxonomy" id="392593"/>
    <lineage>
        <taxon>Bacteria</taxon>
        <taxon>Pseudomonadati</taxon>
        <taxon>Pseudomonadota</taxon>
        <taxon>Betaproteobacteria</taxon>
        <taxon>Burkholderiales</taxon>
        <taxon>Sphaerotilaceae</taxon>
        <taxon>Inhella</taxon>
    </lineage>
</organism>
<dbReference type="PANTHER" id="PTHR43737:SF1">
    <property type="entry name" value="DUF1501 DOMAIN-CONTAINING PROTEIN"/>
    <property type="match status" value="1"/>
</dbReference>
<protein>
    <submittedName>
        <fullName evidence="2">Uncharacterized protein (DUF1800 family)</fullName>
    </submittedName>
</protein>
<feature type="compositionally biased region" description="Pro residues" evidence="1">
    <location>
        <begin position="49"/>
        <end position="65"/>
    </location>
</feature>
<evidence type="ECO:0000313" key="2">
    <source>
        <dbReference type="EMBL" id="MBB5206018.1"/>
    </source>
</evidence>
<dbReference type="Proteomes" id="UP000554837">
    <property type="component" value="Unassembled WGS sequence"/>
</dbReference>
<evidence type="ECO:0000313" key="3">
    <source>
        <dbReference type="Proteomes" id="UP000554837"/>
    </source>
</evidence>
<reference evidence="2 3" key="1">
    <citation type="submission" date="2020-08" db="EMBL/GenBank/DDBJ databases">
        <title>Genomic Encyclopedia of Type Strains, Phase IV (KMG-IV): sequencing the most valuable type-strain genomes for metagenomic binning, comparative biology and taxonomic classification.</title>
        <authorList>
            <person name="Goeker M."/>
        </authorList>
    </citation>
    <scope>NUCLEOTIDE SEQUENCE [LARGE SCALE GENOMIC DNA]</scope>
    <source>
        <strain evidence="2 3">DSM 23958</strain>
    </source>
</reference>
<feature type="region of interest" description="Disordered" evidence="1">
    <location>
        <begin position="40"/>
        <end position="67"/>
    </location>
</feature>
<dbReference type="AlphaFoldDB" id="A0A840S913"/>
<name>A0A840S913_9BURK</name>
<keyword evidence="3" id="KW-1185">Reference proteome</keyword>
<gene>
    <name evidence="2" type="ORF">HNQ51_003349</name>
</gene>
<comment type="caution">
    <text evidence="2">The sequence shown here is derived from an EMBL/GenBank/DDBJ whole genome shotgun (WGS) entry which is preliminary data.</text>
</comment>
<dbReference type="RefSeq" id="WP_138856250.1">
    <property type="nucleotide sequence ID" value="NZ_CP040709.1"/>
</dbReference>
<sequence length="571" mass="60183">MDAETTLIAPPLPPQALLDSAPREGSPLLVLGASALLSACGGGGGDSPAPTPAPPPPPPPPPAPPTAAQAARFLAQASFSASAAEIAAVQSKGYAGWLDEQLALAPVAPTRYDWMVANGYAVEANRDSFAGSDNAIWAKLIGSPDPVRQRMTLALSEILVVSMLGLPITWRGLAIAHYTDILERHAFGSFRSLLQDVSVSVAMGSYLNMLGNKKEDTRTGRVPDENYAREVMQLFTIGLYQLNADGTIRTGSDGKPLESYTQADITQLARVFTGWDRDRVDAADFGYAAKPMKHVASNFSTGDKTVLGTTISASLGGPEALSQALDLLFNHANVGPFIGRQLIQRFTQSHPSAAYVARVAAVFNNNGQGQRGDLKAVLRAVLLDPEARPAAPGPSAGRLREPVQRFVQWARSFGVTSKAGRWPVGDLSSPSTRLGQSPMRSPSVFNFFRPGYVPPGNELASNAITAPEFQLVNESTVAGYLNYMQGVISSGISSGDVAADYTTELALAGDAQALLDSLNLRLAAGALDSNTVTTLKTALESISATTDTGKLNRVRAAILLVMAAPAYLVQQ</sequence>
<accession>A0A840S913</accession>
<feature type="region of interest" description="Disordered" evidence="1">
    <location>
        <begin position="1"/>
        <end position="21"/>
    </location>
</feature>
<dbReference type="EMBL" id="JACHHO010000006">
    <property type="protein sequence ID" value="MBB5206018.1"/>
    <property type="molecule type" value="Genomic_DNA"/>
</dbReference>
<evidence type="ECO:0000256" key="1">
    <source>
        <dbReference type="SAM" id="MobiDB-lite"/>
    </source>
</evidence>
<dbReference type="OrthoDB" id="9772295at2"/>